<name>A0AAV7JGW5_9METZ</name>
<dbReference type="Proteomes" id="UP001165289">
    <property type="component" value="Unassembled WGS sequence"/>
</dbReference>
<dbReference type="PANTHER" id="PTHR46289">
    <property type="entry name" value="52 KDA REPRESSOR OF THE INHIBITOR OF THE PROTEIN KINASE-LIKE PROTEIN-RELATED"/>
    <property type="match status" value="1"/>
</dbReference>
<accession>A0AAV7JGW5</accession>
<dbReference type="Pfam" id="PF05699">
    <property type="entry name" value="Dimer_Tnp_hAT"/>
    <property type="match status" value="1"/>
</dbReference>
<comment type="caution">
    <text evidence="2">The sequence shown here is derived from an EMBL/GenBank/DDBJ whole genome shotgun (WGS) entry which is preliminary data.</text>
</comment>
<dbReference type="EMBL" id="JAKMXF010000339">
    <property type="protein sequence ID" value="KAI6647645.1"/>
    <property type="molecule type" value="Genomic_DNA"/>
</dbReference>
<evidence type="ECO:0000313" key="3">
    <source>
        <dbReference type="Proteomes" id="UP001165289"/>
    </source>
</evidence>
<dbReference type="InterPro" id="IPR052958">
    <property type="entry name" value="IFN-induced_PKR_regulator"/>
</dbReference>
<dbReference type="PANTHER" id="PTHR46289:SF14">
    <property type="entry name" value="DUF4371 DOMAIN-CONTAINING PROTEIN"/>
    <property type="match status" value="1"/>
</dbReference>
<feature type="domain" description="HAT C-terminal dimerisation" evidence="1">
    <location>
        <begin position="105"/>
        <end position="172"/>
    </location>
</feature>
<dbReference type="GO" id="GO:0046983">
    <property type="term" value="F:protein dimerization activity"/>
    <property type="evidence" value="ECO:0007669"/>
    <property type="project" value="InterPro"/>
</dbReference>
<dbReference type="InterPro" id="IPR012337">
    <property type="entry name" value="RNaseH-like_sf"/>
</dbReference>
<evidence type="ECO:0000313" key="2">
    <source>
        <dbReference type="EMBL" id="KAI6647645.1"/>
    </source>
</evidence>
<organism evidence="2 3">
    <name type="scientific">Oopsacas minuta</name>
    <dbReference type="NCBI Taxonomy" id="111878"/>
    <lineage>
        <taxon>Eukaryota</taxon>
        <taxon>Metazoa</taxon>
        <taxon>Porifera</taxon>
        <taxon>Hexactinellida</taxon>
        <taxon>Hexasterophora</taxon>
        <taxon>Lyssacinosida</taxon>
        <taxon>Leucopsacidae</taxon>
        <taxon>Oopsacas</taxon>
    </lineage>
</organism>
<proteinExistence type="predicted"/>
<gene>
    <name evidence="2" type="ORF">LOD99_8610</name>
</gene>
<dbReference type="AlphaFoldDB" id="A0AAV7JGW5"/>
<dbReference type="SUPFAM" id="SSF53098">
    <property type="entry name" value="Ribonuclease H-like"/>
    <property type="match status" value="1"/>
</dbReference>
<sequence length="198" mass="22831">MIDRAKDRITGFRYDIEDEDNSWHEEVIHFVSKVGVNITSPRGAGPRSSRQIYRVNAPSAVDLESVVIGLMFWEPDLPFSSSLRSEMKEWQHYWSCKEPNQLSVNLSECLSHADEDIFPNILTILKIGCTLPIGSCESERSFSCLSRVKSYLRSTMGQERLSRLALMNMHHSMDINLDYICLKFIEKTKEECFQLCDI</sequence>
<reference evidence="2 3" key="1">
    <citation type="journal article" date="2023" name="BMC Biol.">
        <title>The compact genome of the sponge Oopsacas minuta (Hexactinellida) is lacking key metazoan core genes.</title>
        <authorList>
            <person name="Santini S."/>
            <person name="Schenkelaars Q."/>
            <person name="Jourda C."/>
            <person name="Duchesne M."/>
            <person name="Belahbib H."/>
            <person name="Rocher C."/>
            <person name="Selva M."/>
            <person name="Riesgo A."/>
            <person name="Vervoort M."/>
            <person name="Leys S.P."/>
            <person name="Kodjabachian L."/>
            <person name="Le Bivic A."/>
            <person name="Borchiellini C."/>
            <person name="Claverie J.M."/>
            <person name="Renard E."/>
        </authorList>
    </citation>
    <scope>NUCLEOTIDE SEQUENCE [LARGE SCALE GENOMIC DNA]</scope>
    <source>
        <strain evidence="2">SPO-2</strain>
    </source>
</reference>
<evidence type="ECO:0000259" key="1">
    <source>
        <dbReference type="Pfam" id="PF05699"/>
    </source>
</evidence>
<keyword evidence="3" id="KW-1185">Reference proteome</keyword>
<protein>
    <submittedName>
        <fullName evidence="2">52 kDa repressor of the inhibitor of the protein kinase-like</fullName>
    </submittedName>
</protein>
<dbReference type="InterPro" id="IPR008906">
    <property type="entry name" value="HATC_C_dom"/>
</dbReference>